<keyword evidence="9 16" id="KW-0460">Magnesium</keyword>
<organism evidence="20 21">
    <name type="scientific">Mucuna pruriens</name>
    <name type="common">Velvet bean</name>
    <name type="synonym">Dolichos pruriens</name>
    <dbReference type="NCBI Taxonomy" id="157652"/>
    <lineage>
        <taxon>Eukaryota</taxon>
        <taxon>Viridiplantae</taxon>
        <taxon>Streptophyta</taxon>
        <taxon>Embryophyta</taxon>
        <taxon>Tracheophyta</taxon>
        <taxon>Spermatophyta</taxon>
        <taxon>Magnoliopsida</taxon>
        <taxon>eudicotyledons</taxon>
        <taxon>Gunneridae</taxon>
        <taxon>Pentapetalae</taxon>
        <taxon>rosids</taxon>
        <taxon>fabids</taxon>
        <taxon>Fabales</taxon>
        <taxon>Fabaceae</taxon>
        <taxon>Papilionoideae</taxon>
        <taxon>50 kb inversion clade</taxon>
        <taxon>NPAAA clade</taxon>
        <taxon>indigoferoid/millettioid clade</taxon>
        <taxon>Phaseoleae</taxon>
        <taxon>Mucuna</taxon>
    </lineage>
</organism>
<comment type="catalytic activity">
    <reaction evidence="15">
        <text>O-phospho-L-seryl-[protein] + alpha-D-glucose 1-phosphate = alpha-D-glucose 1,6-bisphosphate + L-seryl-[protein]</text>
        <dbReference type="Rhea" id="RHEA:68748"/>
        <dbReference type="Rhea" id="RHEA-COMP:9863"/>
        <dbReference type="Rhea" id="RHEA-COMP:11604"/>
        <dbReference type="ChEBI" id="CHEBI:29999"/>
        <dbReference type="ChEBI" id="CHEBI:58392"/>
        <dbReference type="ChEBI" id="CHEBI:58601"/>
        <dbReference type="ChEBI" id="CHEBI:83421"/>
    </reaction>
</comment>
<dbReference type="CDD" id="cd03085">
    <property type="entry name" value="PGM1"/>
    <property type="match status" value="1"/>
</dbReference>
<evidence type="ECO:0000256" key="7">
    <source>
        <dbReference type="ARBA" id="ARBA00022553"/>
    </source>
</evidence>
<dbReference type="SUPFAM" id="SSF55957">
    <property type="entry name" value="Phosphoglucomutase, C-terminal domain"/>
    <property type="match status" value="1"/>
</dbReference>
<evidence type="ECO:0000256" key="10">
    <source>
        <dbReference type="ARBA" id="ARBA00023235"/>
    </source>
</evidence>
<gene>
    <name evidence="20" type="primary">PGM1</name>
    <name evidence="20" type="ORF">CR513_11364</name>
</gene>
<dbReference type="EMBL" id="QJKJ01001994">
    <property type="protein sequence ID" value="RDY04863.1"/>
    <property type="molecule type" value="Genomic_DNA"/>
</dbReference>
<feature type="domain" description="Alpha-D-phosphohexomutase alpha/beta/alpha" evidence="17">
    <location>
        <begin position="30"/>
        <end position="177"/>
    </location>
</feature>
<evidence type="ECO:0000256" key="13">
    <source>
        <dbReference type="ARBA" id="ARBA00045679"/>
    </source>
</evidence>
<evidence type="ECO:0000259" key="19">
    <source>
        <dbReference type="Pfam" id="PF02880"/>
    </source>
</evidence>
<dbReference type="InterPro" id="IPR005844">
    <property type="entry name" value="A-D-PHexomutase_a/b/a-I"/>
</dbReference>
<evidence type="ECO:0000256" key="1">
    <source>
        <dbReference type="ARBA" id="ARBA00000443"/>
    </source>
</evidence>
<dbReference type="PRINTS" id="PR00509">
    <property type="entry name" value="PGMPMM"/>
</dbReference>
<keyword evidence="7" id="KW-0597">Phosphoprotein</keyword>
<dbReference type="FunFam" id="3.40.120.10:FF:000009">
    <property type="entry name" value="Phosphoglucomutase, cytoplasmic 1"/>
    <property type="match status" value="1"/>
</dbReference>
<dbReference type="SUPFAM" id="SSF53738">
    <property type="entry name" value="Phosphoglucomutase, first 3 domains"/>
    <property type="match status" value="3"/>
</dbReference>
<evidence type="ECO:0000256" key="16">
    <source>
        <dbReference type="RuleBase" id="RU004326"/>
    </source>
</evidence>
<sequence length="575" mass="62613">MSSPQAFIYCKVAMVLFNVSRIETTPFDGQKPGTSGLRKKVKVFLQPHYLHNFVQSTFHALTAEKVTGATLVVSGDGRYFSKEAIQIITKMSAANGVRRVWIGQNGLLSTPAVSAVIRERVGADGSKATGAFILTASHNPGGPHEDFGIKYNMENGGPAPEGITDKIYECTKTIQEYFIAEDLPDVDITTTGVTNFTGPEGPFDVEVFDSASDYVKLMNYDALHGVAGAYAKRIFVDELGAQESSLLNCTPKEDFGGGHPDPNLTYAKELVARLGLGKSEPQDEPPEFGAAADGDADRNMILGKRFFVTPSDSVAIIAANAVEAIPYFSAGLKGVARSMPTSAALDVVAKNLNLKFFEVPTGWKFFGNLMDAGLCSVCGEESFGTGSDHIREKDGIWAVLAWLAILAHKNKDKLEDKLVTVEDIVRQHWATYGRHYYTRYDYENVDAGAAKELMAYLVKLQSSLSEVNQIVKGVRSDVSNVVNADEFEYKDPVDGSISSHQGIRYLFEDGSRLIFRLSGTGSEGATIRLYIEQYEKDPSKIGRLSNEALAPLVEVALKLSKMEEFTGRSAPTVIT</sequence>
<dbReference type="GO" id="GO:0006006">
    <property type="term" value="P:glucose metabolic process"/>
    <property type="evidence" value="ECO:0007669"/>
    <property type="project" value="UniProtKB-KW"/>
</dbReference>
<feature type="non-terminal residue" evidence="20">
    <location>
        <position position="1"/>
    </location>
</feature>
<dbReference type="EC" id="5.4.2.2" evidence="5"/>
<dbReference type="InterPro" id="IPR005846">
    <property type="entry name" value="A-D-PHexomutase_a/b/a-III"/>
</dbReference>
<dbReference type="Pfam" id="PF02879">
    <property type="entry name" value="PGM_PMM_II"/>
    <property type="match status" value="1"/>
</dbReference>
<dbReference type="InterPro" id="IPR005845">
    <property type="entry name" value="A-D-PHexomutase_a/b/a-II"/>
</dbReference>
<dbReference type="AlphaFoldDB" id="A0A371HPY9"/>
<evidence type="ECO:0000256" key="6">
    <source>
        <dbReference type="ARBA" id="ARBA00022526"/>
    </source>
</evidence>
<evidence type="ECO:0000259" key="18">
    <source>
        <dbReference type="Pfam" id="PF02879"/>
    </source>
</evidence>
<feature type="domain" description="Alpha-D-phosphohexomutase alpha/beta/alpha" evidence="18">
    <location>
        <begin position="218"/>
        <end position="302"/>
    </location>
</feature>
<dbReference type="InterPro" id="IPR036900">
    <property type="entry name" value="A-D-PHexomutase_C_sf"/>
</dbReference>
<evidence type="ECO:0000256" key="12">
    <source>
        <dbReference type="ARBA" id="ARBA00041398"/>
    </source>
</evidence>
<keyword evidence="21" id="KW-1185">Reference proteome</keyword>
<reference evidence="20" key="1">
    <citation type="submission" date="2018-05" db="EMBL/GenBank/DDBJ databases">
        <title>Draft genome of Mucuna pruriens seed.</title>
        <authorList>
            <person name="Nnadi N.E."/>
            <person name="Vos R."/>
            <person name="Hasami M.H."/>
            <person name="Devisetty U.K."/>
            <person name="Aguiy J.C."/>
        </authorList>
    </citation>
    <scope>NUCLEOTIDE SEQUENCE [LARGE SCALE GENOMIC DNA]</scope>
    <source>
        <strain evidence="20">JCA_2017</strain>
    </source>
</reference>
<dbReference type="Gene3D" id="3.40.120.10">
    <property type="entry name" value="Alpha-D-Glucose-1,6-Bisphosphate, subunit A, domain 3"/>
    <property type="match status" value="3"/>
</dbReference>
<protein>
    <recommendedName>
        <fullName evidence="5">phosphoglucomutase (alpha-D-glucose-1,6-bisphosphate-dependent)</fullName>
        <ecNumber evidence="5">5.4.2.2</ecNumber>
    </recommendedName>
    <alternativeName>
        <fullName evidence="12">Glucose phosphomutase</fullName>
    </alternativeName>
</protein>
<dbReference type="InterPro" id="IPR016055">
    <property type="entry name" value="A-D-PHexomutase_a/b/a-I/II/III"/>
</dbReference>
<dbReference type="FunFam" id="3.30.310.50:FF:000002">
    <property type="entry name" value="Phosphoglucomutase 5"/>
    <property type="match status" value="1"/>
</dbReference>
<evidence type="ECO:0000259" key="17">
    <source>
        <dbReference type="Pfam" id="PF02878"/>
    </source>
</evidence>
<comment type="function">
    <text evidence="13">Catalyzes the reversible isomerization of alpha-D-glucose 1-phosphate to alpha-D-glucose 6-phosphate. The mechanism proceeds via the intermediate compound alpha-D-glucose 1,6-bisphosphate. This enzyme participates in both the breakdown and synthesis of glucose.</text>
</comment>
<dbReference type="Proteomes" id="UP000257109">
    <property type="component" value="Unassembled WGS sequence"/>
</dbReference>
<evidence type="ECO:0000256" key="2">
    <source>
        <dbReference type="ARBA" id="ARBA00001946"/>
    </source>
</evidence>
<dbReference type="NCBIfam" id="NF005737">
    <property type="entry name" value="PRK07564.1-1"/>
    <property type="match status" value="1"/>
</dbReference>
<dbReference type="Pfam" id="PF02878">
    <property type="entry name" value="PGM_PMM_I"/>
    <property type="match status" value="1"/>
</dbReference>
<evidence type="ECO:0000256" key="8">
    <source>
        <dbReference type="ARBA" id="ARBA00022723"/>
    </source>
</evidence>
<dbReference type="OrthoDB" id="2291at2759"/>
<feature type="domain" description="Alpha-D-phosphohexomutase alpha/beta/alpha" evidence="19">
    <location>
        <begin position="311"/>
        <end position="412"/>
    </location>
</feature>
<dbReference type="STRING" id="157652.A0A371HPY9"/>
<evidence type="ECO:0000256" key="14">
    <source>
        <dbReference type="ARBA" id="ARBA00049318"/>
    </source>
</evidence>
<keyword evidence="10" id="KW-0413">Isomerase</keyword>
<evidence type="ECO:0000256" key="5">
    <source>
        <dbReference type="ARBA" id="ARBA00012728"/>
    </source>
</evidence>
<dbReference type="PANTHER" id="PTHR22573">
    <property type="entry name" value="PHOSPHOHEXOMUTASE FAMILY MEMBER"/>
    <property type="match status" value="1"/>
</dbReference>
<dbReference type="InterPro" id="IPR016066">
    <property type="entry name" value="A-D-PHexomutase_CS"/>
</dbReference>
<evidence type="ECO:0000256" key="9">
    <source>
        <dbReference type="ARBA" id="ARBA00022842"/>
    </source>
</evidence>
<dbReference type="GO" id="GO:0000287">
    <property type="term" value="F:magnesium ion binding"/>
    <property type="evidence" value="ECO:0007669"/>
    <property type="project" value="InterPro"/>
</dbReference>
<name>A0A371HPY9_MUCPR</name>
<keyword evidence="6" id="KW-0313">Glucose metabolism</keyword>
<proteinExistence type="inferred from homology"/>
<evidence type="ECO:0000313" key="21">
    <source>
        <dbReference type="Proteomes" id="UP000257109"/>
    </source>
</evidence>
<dbReference type="Gene3D" id="3.30.310.50">
    <property type="entry name" value="Alpha-D-phosphohexomutase, C-terminal domain"/>
    <property type="match status" value="1"/>
</dbReference>
<keyword evidence="8 16" id="KW-0479">Metal-binding</keyword>
<dbReference type="Pfam" id="PF02880">
    <property type="entry name" value="PGM_PMM_III"/>
    <property type="match status" value="1"/>
</dbReference>
<comment type="subunit">
    <text evidence="4">Monomer.</text>
</comment>
<dbReference type="PANTHER" id="PTHR22573:SF2">
    <property type="entry name" value="PHOSPHOGLUCOMUTASE"/>
    <property type="match status" value="1"/>
</dbReference>
<evidence type="ECO:0000313" key="20">
    <source>
        <dbReference type="EMBL" id="RDY04863.1"/>
    </source>
</evidence>
<evidence type="ECO:0000256" key="15">
    <source>
        <dbReference type="ARBA" id="ARBA00049409"/>
    </source>
</evidence>
<evidence type="ECO:0000256" key="3">
    <source>
        <dbReference type="ARBA" id="ARBA00010231"/>
    </source>
</evidence>
<comment type="cofactor">
    <cofactor evidence="2">
        <name>Mg(2+)</name>
        <dbReference type="ChEBI" id="CHEBI:18420"/>
    </cofactor>
</comment>
<evidence type="ECO:0000256" key="11">
    <source>
        <dbReference type="ARBA" id="ARBA00023277"/>
    </source>
</evidence>
<dbReference type="FunFam" id="3.40.120.10:FF:000005">
    <property type="entry name" value="Phosphoglucomutase 5"/>
    <property type="match status" value="1"/>
</dbReference>
<dbReference type="InterPro" id="IPR045244">
    <property type="entry name" value="PGM"/>
</dbReference>
<comment type="similarity">
    <text evidence="3 16">Belongs to the phosphohexose mutase family.</text>
</comment>
<dbReference type="GO" id="GO:0004614">
    <property type="term" value="F:phosphoglucomutase activity"/>
    <property type="evidence" value="ECO:0007669"/>
    <property type="project" value="UniProtKB-EC"/>
</dbReference>
<comment type="catalytic activity">
    <reaction evidence="14">
        <text>alpha-D-glucose 1,6-bisphosphate + L-seryl-[protein] = O-phospho-L-seryl-[protein] + alpha-D-glucose 6-phosphate</text>
        <dbReference type="Rhea" id="RHEA:68752"/>
        <dbReference type="Rhea" id="RHEA-COMP:9863"/>
        <dbReference type="Rhea" id="RHEA-COMP:11604"/>
        <dbReference type="ChEBI" id="CHEBI:29999"/>
        <dbReference type="ChEBI" id="CHEBI:58225"/>
        <dbReference type="ChEBI" id="CHEBI:58392"/>
        <dbReference type="ChEBI" id="CHEBI:83421"/>
    </reaction>
</comment>
<dbReference type="InterPro" id="IPR005841">
    <property type="entry name" value="Alpha-D-phosphohexomutase_SF"/>
</dbReference>
<accession>A0A371HPY9</accession>
<dbReference type="PROSITE" id="PS00710">
    <property type="entry name" value="PGM_PMM"/>
    <property type="match status" value="1"/>
</dbReference>
<dbReference type="Pfam" id="PF24947">
    <property type="entry name" value="PGM1_C_vert_fung"/>
    <property type="match status" value="1"/>
</dbReference>
<comment type="catalytic activity">
    <reaction evidence="1">
        <text>alpha-D-glucose 1-phosphate = alpha-D-glucose 6-phosphate</text>
        <dbReference type="Rhea" id="RHEA:23536"/>
        <dbReference type="ChEBI" id="CHEBI:58225"/>
        <dbReference type="ChEBI" id="CHEBI:58601"/>
        <dbReference type="EC" id="5.4.2.2"/>
    </reaction>
</comment>
<dbReference type="GO" id="GO:0005829">
    <property type="term" value="C:cytosol"/>
    <property type="evidence" value="ECO:0007669"/>
    <property type="project" value="TreeGrafter"/>
</dbReference>
<keyword evidence="11" id="KW-0119">Carbohydrate metabolism</keyword>
<comment type="caution">
    <text evidence="20">The sequence shown here is derived from an EMBL/GenBank/DDBJ whole genome shotgun (WGS) entry which is preliminary data.</text>
</comment>
<evidence type="ECO:0000256" key="4">
    <source>
        <dbReference type="ARBA" id="ARBA00011245"/>
    </source>
</evidence>